<keyword evidence="7" id="KW-1133">Transmembrane helix</keyword>
<name>A0A6A7BYB0_9PEZI</name>
<dbReference type="EMBL" id="MU005990">
    <property type="protein sequence ID" value="KAF2859685.1"/>
    <property type="molecule type" value="Genomic_DNA"/>
</dbReference>
<keyword evidence="3 11" id="KW-0813">Transport</keyword>
<dbReference type="OrthoDB" id="18574at2759"/>
<evidence type="ECO:0000256" key="10">
    <source>
        <dbReference type="PROSITE-ProRule" id="PRU00282"/>
    </source>
</evidence>
<evidence type="ECO:0000256" key="9">
    <source>
        <dbReference type="ARBA" id="ARBA00023136"/>
    </source>
</evidence>
<comment type="similarity">
    <text evidence="2 11">Belongs to the mitochondrial carrier (TC 2.A.29) family.</text>
</comment>
<keyword evidence="9 10" id="KW-0472">Membrane</keyword>
<keyword evidence="5" id="KW-0677">Repeat</keyword>
<dbReference type="Proteomes" id="UP000799421">
    <property type="component" value="Unassembled WGS sequence"/>
</dbReference>
<evidence type="ECO:0000313" key="12">
    <source>
        <dbReference type="EMBL" id="KAF2859685.1"/>
    </source>
</evidence>
<dbReference type="PROSITE" id="PS50920">
    <property type="entry name" value="SOLCAR"/>
    <property type="match status" value="3"/>
</dbReference>
<accession>A0A6A7BYB0</accession>
<evidence type="ECO:0000256" key="11">
    <source>
        <dbReference type="RuleBase" id="RU000488"/>
    </source>
</evidence>
<protein>
    <submittedName>
        <fullName evidence="12">Mitochondrial carrier</fullName>
    </submittedName>
</protein>
<reference evidence="12" key="1">
    <citation type="journal article" date="2020" name="Stud. Mycol.">
        <title>101 Dothideomycetes genomes: a test case for predicting lifestyles and emergence of pathogens.</title>
        <authorList>
            <person name="Haridas S."/>
            <person name="Albert R."/>
            <person name="Binder M."/>
            <person name="Bloem J."/>
            <person name="Labutti K."/>
            <person name="Salamov A."/>
            <person name="Andreopoulos B."/>
            <person name="Baker S."/>
            <person name="Barry K."/>
            <person name="Bills G."/>
            <person name="Bluhm B."/>
            <person name="Cannon C."/>
            <person name="Castanera R."/>
            <person name="Culley D."/>
            <person name="Daum C."/>
            <person name="Ezra D."/>
            <person name="Gonzalez J."/>
            <person name="Henrissat B."/>
            <person name="Kuo A."/>
            <person name="Liang C."/>
            <person name="Lipzen A."/>
            <person name="Lutzoni F."/>
            <person name="Magnuson J."/>
            <person name="Mondo S."/>
            <person name="Nolan M."/>
            <person name="Ohm R."/>
            <person name="Pangilinan J."/>
            <person name="Park H.-J."/>
            <person name="Ramirez L."/>
            <person name="Alfaro M."/>
            <person name="Sun H."/>
            <person name="Tritt A."/>
            <person name="Yoshinaga Y."/>
            <person name="Zwiers L.-H."/>
            <person name="Turgeon B."/>
            <person name="Goodwin S."/>
            <person name="Spatafora J."/>
            <person name="Crous P."/>
            <person name="Grigoriev I."/>
        </authorList>
    </citation>
    <scope>NUCLEOTIDE SEQUENCE</scope>
    <source>
        <strain evidence="12">CBS 480.64</strain>
    </source>
</reference>
<keyword evidence="6" id="KW-0999">Mitochondrion inner membrane</keyword>
<dbReference type="InterPro" id="IPR018108">
    <property type="entry name" value="MCP_transmembrane"/>
</dbReference>
<sequence length="365" mass="39585">MDNYSWGLTTGQESVKASLVDILGTDSTVTMQNTHVYVTNAKLQFTKDIPHSHLSQSHSQNPTGTRAQVVIAGATAGVVTRFCIAPLDVLKIRLQLHFHSLSEASLRTTPTAAGVTEIVRDILRNEGIRGFWKGNIPAEGLYLGYSAVQFLAYRTTNQALDRLAGERWIPGPVRSFVAGAVAGTAATAATYPLDLLRTRFAAQGADRIYDGLVLGVREIFRTEGPPGFFRGLNAAVGQIVPYMGLLFTTYEGLKPALAEAELPFGSGDAVAAVVASVVSKSAVFPLDTVRKRLQIQGPTRSRYVGGERMPDYENGVVKTALTITRREGWRALYRGYAVGMSKAVPASAITMWTYERAMKAVQRVM</sequence>
<keyword evidence="13" id="KW-1185">Reference proteome</keyword>
<dbReference type="AlphaFoldDB" id="A0A6A7BYB0"/>
<dbReference type="InterPro" id="IPR023395">
    <property type="entry name" value="MCP_dom_sf"/>
</dbReference>
<dbReference type="InterPro" id="IPR050567">
    <property type="entry name" value="Mitochondrial_Carrier"/>
</dbReference>
<evidence type="ECO:0000256" key="5">
    <source>
        <dbReference type="ARBA" id="ARBA00022737"/>
    </source>
</evidence>
<gene>
    <name evidence="12" type="ORF">K470DRAFT_300192</name>
</gene>
<dbReference type="Pfam" id="PF00153">
    <property type="entry name" value="Mito_carr"/>
    <property type="match status" value="3"/>
</dbReference>
<dbReference type="Gene3D" id="1.50.40.10">
    <property type="entry name" value="Mitochondrial carrier domain"/>
    <property type="match status" value="1"/>
</dbReference>
<dbReference type="SUPFAM" id="SSF103506">
    <property type="entry name" value="Mitochondrial carrier"/>
    <property type="match status" value="1"/>
</dbReference>
<feature type="repeat" description="Solcar" evidence="10">
    <location>
        <begin position="64"/>
        <end position="159"/>
    </location>
</feature>
<feature type="repeat" description="Solcar" evidence="10">
    <location>
        <begin position="170"/>
        <end position="256"/>
    </location>
</feature>
<comment type="subcellular location">
    <subcellularLocation>
        <location evidence="1">Mitochondrion inner membrane</location>
        <topology evidence="1">Multi-pass membrane protein</topology>
    </subcellularLocation>
</comment>
<evidence type="ECO:0000256" key="1">
    <source>
        <dbReference type="ARBA" id="ARBA00004448"/>
    </source>
</evidence>
<dbReference type="GO" id="GO:0022857">
    <property type="term" value="F:transmembrane transporter activity"/>
    <property type="evidence" value="ECO:0007669"/>
    <property type="project" value="TreeGrafter"/>
</dbReference>
<evidence type="ECO:0000256" key="6">
    <source>
        <dbReference type="ARBA" id="ARBA00022792"/>
    </source>
</evidence>
<evidence type="ECO:0000256" key="8">
    <source>
        <dbReference type="ARBA" id="ARBA00023128"/>
    </source>
</evidence>
<dbReference type="PANTHER" id="PTHR45624">
    <property type="entry name" value="MITOCHONDRIAL BASIC AMINO ACIDS TRANSPORTER-RELATED"/>
    <property type="match status" value="1"/>
</dbReference>
<keyword evidence="8" id="KW-0496">Mitochondrion</keyword>
<proteinExistence type="inferred from homology"/>
<dbReference type="GO" id="GO:0005743">
    <property type="term" value="C:mitochondrial inner membrane"/>
    <property type="evidence" value="ECO:0007669"/>
    <property type="project" value="UniProtKB-SubCell"/>
</dbReference>
<evidence type="ECO:0000256" key="2">
    <source>
        <dbReference type="ARBA" id="ARBA00006375"/>
    </source>
</evidence>
<feature type="repeat" description="Solcar" evidence="10">
    <location>
        <begin position="263"/>
        <end position="360"/>
    </location>
</feature>
<evidence type="ECO:0000256" key="4">
    <source>
        <dbReference type="ARBA" id="ARBA00022692"/>
    </source>
</evidence>
<dbReference type="InterPro" id="IPR002067">
    <property type="entry name" value="MCP"/>
</dbReference>
<organism evidence="12 13">
    <name type="scientific">Piedraia hortae CBS 480.64</name>
    <dbReference type="NCBI Taxonomy" id="1314780"/>
    <lineage>
        <taxon>Eukaryota</taxon>
        <taxon>Fungi</taxon>
        <taxon>Dikarya</taxon>
        <taxon>Ascomycota</taxon>
        <taxon>Pezizomycotina</taxon>
        <taxon>Dothideomycetes</taxon>
        <taxon>Dothideomycetidae</taxon>
        <taxon>Capnodiales</taxon>
        <taxon>Piedraiaceae</taxon>
        <taxon>Piedraia</taxon>
    </lineage>
</organism>
<keyword evidence="4 10" id="KW-0812">Transmembrane</keyword>
<evidence type="ECO:0000256" key="3">
    <source>
        <dbReference type="ARBA" id="ARBA00022448"/>
    </source>
</evidence>
<evidence type="ECO:0000256" key="7">
    <source>
        <dbReference type="ARBA" id="ARBA00022989"/>
    </source>
</evidence>
<dbReference type="PRINTS" id="PR00926">
    <property type="entry name" value="MITOCARRIER"/>
</dbReference>
<evidence type="ECO:0000313" key="13">
    <source>
        <dbReference type="Proteomes" id="UP000799421"/>
    </source>
</evidence>
<dbReference type="PANTHER" id="PTHR45624:SF10">
    <property type="entry name" value="SLC (SOLUTE CARRIER) HOMOLOG"/>
    <property type="match status" value="1"/>
</dbReference>